<evidence type="ECO:0000256" key="1">
    <source>
        <dbReference type="SAM" id="Coils"/>
    </source>
</evidence>
<dbReference type="Pfam" id="PF05272">
    <property type="entry name" value="VapE-like_dom"/>
    <property type="match status" value="1"/>
</dbReference>
<dbReference type="InterPro" id="IPR007936">
    <property type="entry name" value="VapE-like_dom"/>
</dbReference>
<evidence type="ECO:0000313" key="3">
    <source>
        <dbReference type="EMBL" id="KIQ70552.1"/>
    </source>
</evidence>
<dbReference type="PATRIC" id="fig|1123501.6.peg.996"/>
<dbReference type="RefSeq" id="WP_018302714.1">
    <property type="nucleotide sequence ID" value="NZ_KB902288.1"/>
</dbReference>
<dbReference type="AlphaFoldDB" id="A0A0D0QDV7"/>
<dbReference type="Proteomes" id="UP000035100">
    <property type="component" value="Unassembled WGS sequence"/>
</dbReference>
<dbReference type="EMBL" id="AONG01000005">
    <property type="protein sequence ID" value="KIQ70552.1"/>
    <property type="molecule type" value="Genomic_DNA"/>
</dbReference>
<dbReference type="eggNOG" id="COG5545">
    <property type="taxonomic scope" value="Bacteria"/>
</dbReference>
<dbReference type="PANTHER" id="PTHR34985">
    <property type="entry name" value="SLR0554 PROTEIN"/>
    <property type="match status" value="1"/>
</dbReference>
<protein>
    <submittedName>
        <fullName evidence="3">Putative P-loop ATPase</fullName>
    </submittedName>
</protein>
<name>A0A0D0QDV7_9RHOB</name>
<dbReference type="PANTHER" id="PTHR34985:SF1">
    <property type="entry name" value="SLR0554 PROTEIN"/>
    <property type="match status" value="1"/>
</dbReference>
<reference evidence="3 4" key="1">
    <citation type="submission" date="2013-01" db="EMBL/GenBank/DDBJ databases">
        <authorList>
            <person name="Fiebig A."/>
            <person name="Goeker M."/>
            <person name="Klenk H.-P.P."/>
        </authorList>
    </citation>
    <scope>NUCLEOTIDE SEQUENCE [LARGE SCALE GENOMIC DNA]</scope>
    <source>
        <strain evidence="3 4">DSM 24838</strain>
    </source>
</reference>
<keyword evidence="4" id="KW-1185">Reference proteome</keyword>
<feature type="coiled-coil region" evidence="1">
    <location>
        <begin position="251"/>
        <end position="278"/>
    </location>
</feature>
<organism evidence="3 4">
    <name type="scientific">Wenxinia marina DSM 24838</name>
    <dbReference type="NCBI Taxonomy" id="1123501"/>
    <lineage>
        <taxon>Bacteria</taxon>
        <taxon>Pseudomonadati</taxon>
        <taxon>Pseudomonadota</taxon>
        <taxon>Alphaproteobacteria</taxon>
        <taxon>Rhodobacterales</taxon>
        <taxon>Roseobacteraceae</taxon>
        <taxon>Wenxinia</taxon>
    </lineage>
</organism>
<gene>
    <name evidence="3" type="ORF">Wenmar_00929</name>
</gene>
<evidence type="ECO:0000313" key="4">
    <source>
        <dbReference type="Proteomes" id="UP000035100"/>
    </source>
</evidence>
<feature type="domain" description="Virulence-associated protein E-like" evidence="2">
    <location>
        <begin position="395"/>
        <end position="608"/>
    </location>
</feature>
<dbReference type="STRING" id="1123501.Wenmar_00929"/>
<proteinExistence type="predicted"/>
<keyword evidence="1" id="KW-0175">Coiled coil</keyword>
<dbReference type="OrthoDB" id="9763644at2"/>
<evidence type="ECO:0000259" key="2">
    <source>
        <dbReference type="Pfam" id="PF05272"/>
    </source>
</evidence>
<accession>A0A0D0QDV7</accession>
<comment type="caution">
    <text evidence="3">The sequence shown here is derived from an EMBL/GenBank/DDBJ whole genome shotgun (WGS) entry which is preliminary data.</text>
</comment>
<sequence length="694" mass="77425">MGYSDTAKIGIGQEIDPLDRQITLTRFKSVYDREAQQLSGTLRKLAKDIVRKTAPRKEALSLIKFAEFGTARSEKGFLRHDANVTGISGIELDYDKGERTPEEAARRLRNAGVAGIVVTSPSHGLPGKGNRWRPYLPLSRTYPPEDREPLARKAAAILGGGFAGESFALSTAFYAGGLDGRPPEVFLSEGGAYLDEVDDVDAAPPRDDRDQSGSGVAFRFLAERAHRGVREEEAVEAIAADDGPAGEWWGRTDKRQRHRALTRAYQRAEEEREATMADLDVDDDVELDAWIAEHVGRVEEDWGTPLMQGDRPVNNLHNAIHYLGRNRDTILQGLRWNLLSHRAEWARGEIGAAEEGRVRTGLELRGMPTIKAELLKPAIRAVAERRSYHPIRDQLNAARHDGVPRLDTWLTRYLGAEDAIYTRAVGRAFLIAMVARVMEPGCKHDHVPVLIGPQGGGKSSACRVLSGSDYFSDTLPPINGGKEAMDHLRGLWLVELAELAPSRRATNQHLKSFLSTQADRFREAYGRSDERYQRQCVFVGTTNEDTFLRDATGGRRFWPIHCGRINVVGLKSARTQLFAEAVAAYRAGEAWWLDGDAEAAAREEQEAAYAAHPWEEPIAAWLDNPAGDDSCEGPRQRCTVWEVMELALGLPAHMHERSMKRVGDILKRLGWERQRDSVGRAFWERPVTQLRIVK</sequence>